<name>A0A4U3MB35_ENTFL</name>
<feature type="domain" description="ABC transporter" evidence="3">
    <location>
        <begin position="1"/>
        <end position="201"/>
    </location>
</feature>
<sequence>MCFSVDSQTIMSQQNRQFSMNKTYGLIGKSGTGKSTLIKLILGLLKPTEGTVYVNQFPLTQFNLEDYYEKVFYLSQDVPIFQGTLKENIVLNQEISDEQVIEAMYRFQLGELYERLPEGLNTIVSEKGMNFSGGEKQRIAFTRLVFTQAEILILDEATSALDEKTEEKVLQEVQKFTHNKLTILVTHRPKTLRFVDEIIDL</sequence>
<gene>
    <name evidence="4" type="ORF">EY666_08590</name>
</gene>
<dbReference type="InterPro" id="IPR027417">
    <property type="entry name" value="P-loop_NTPase"/>
</dbReference>
<dbReference type="InterPro" id="IPR003593">
    <property type="entry name" value="AAA+_ATPase"/>
</dbReference>
<organism evidence="4 5">
    <name type="scientific">Enterococcus faecalis</name>
    <name type="common">Streptococcus faecalis</name>
    <dbReference type="NCBI Taxonomy" id="1351"/>
    <lineage>
        <taxon>Bacteria</taxon>
        <taxon>Bacillati</taxon>
        <taxon>Bacillota</taxon>
        <taxon>Bacilli</taxon>
        <taxon>Lactobacillales</taxon>
        <taxon>Enterococcaceae</taxon>
        <taxon>Enterococcus</taxon>
    </lineage>
</organism>
<evidence type="ECO:0000313" key="4">
    <source>
        <dbReference type="EMBL" id="TKK85850.1"/>
    </source>
</evidence>
<dbReference type="EMBL" id="SIYF01000194">
    <property type="protein sequence ID" value="TKK85850.1"/>
    <property type="molecule type" value="Genomic_DNA"/>
</dbReference>
<evidence type="ECO:0000259" key="3">
    <source>
        <dbReference type="PROSITE" id="PS50893"/>
    </source>
</evidence>
<keyword evidence="1" id="KW-0547">Nucleotide-binding</keyword>
<dbReference type="PROSITE" id="PS50893">
    <property type="entry name" value="ABC_TRANSPORTER_2"/>
    <property type="match status" value="1"/>
</dbReference>
<dbReference type="SUPFAM" id="SSF52540">
    <property type="entry name" value="P-loop containing nucleoside triphosphate hydrolases"/>
    <property type="match status" value="1"/>
</dbReference>
<dbReference type="AlphaFoldDB" id="A0A4U3MB35"/>
<accession>A0A4U3MB35</accession>
<dbReference type="PANTHER" id="PTHR24221:SF654">
    <property type="entry name" value="ATP-BINDING CASSETTE SUB-FAMILY B MEMBER 6"/>
    <property type="match status" value="1"/>
</dbReference>
<dbReference type="InterPro" id="IPR039421">
    <property type="entry name" value="Type_1_exporter"/>
</dbReference>
<evidence type="ECO:0000256" key="1">
    <source>
        <dbReference type="ARBA" id="ARBA00022741"/>
    </source>
</evidence>
<dbReference type="InterPro" id="IPR003439">
    <property type="entry name" value="ABC_transporter-like_ATP-bd"/>
</dbReference>
<dbReference type="Proteomes" id="UP000305511">
    <property type="component" value="Unassembled WGS sequence"/>
</dbReference>
<dbReference type="GO" id="GO:0005524">
    <property type="term" value="F:ATP binding"/>
    <property type="evidence" value="ECO:0007669"/>
    <property type="project" value="UniProtKB-KW"/>
</dbReference>
<dbReference type="Gene3D" id="3.40.50.300">
    <property type="entry name" value="P-loop containing nucleotide triphosphate hydrolases"/>
    <property type="match status" value="1"/>
</dbReference>
<dbReference type="SMART" id="SM00382">
    <property type="entry name" value="AAA"/>
    <property type="match status" value="1"/>
</dbReference>
<evidence type="ECO:0000313" key="5">
    <source>
        <dbReference type="Proteomes" id="UP000305511"/>
    </source>
</evidence>
<dbReference type="Pfam" id="PF00005">
    <property type="entry name" value="ABC_tran"/>
    <property type="match status" value="1"/>
</dbReference>
<feature type="non-terminal residue" evidence="4">
    <location>
        <position position="201"/>
    </location>
</feature>
<proteinExistence type="predicted"/>
<dbReference type="GO" id="GO:0042626">
    <property type="term" value="F:ATPase-coupled transmembrane transporter activity"/>
    <property type="evidence" value="ECO:0007669"/>
    <property type="project" value="TreeGrafter"/>
</dbReference>
<reference evidence="4 5" key="1">
    <citation type="submission" date="2019-02" db="EMBL/GenBank/DDBJ databases">
        <title>Bacteria dissemination in different level of health care in South Africa: the effectiveness of infections prevention and control.</title>
        <authorList>
            <person name="Shobo C."/>
            <person name="Amoako D.G."/>
            <person name="Allam M."/>
            <person name="Ismail A."/>
            <person name="Bester L.A."/>
            <person name="Essack S.Y."/>
        </authorList>
    </citation>
    <scope>NUCLEOTIDE SEQUENCE [LARGE SCALE GENOMIC DNA]</scope>
    <source>
        <strain evidence="4 5">2SIL2</strain>
    </source>
</reference>
<comment type="caution">
    <text evidence="4">The sequence shown here is derived from an EMBL/GenBank/DDBJ whole genome shotgun (WGS) entry which is preliminary data.</text>
</comment>
<dbReference type="GO" id="GO:0016887">
    <property type="term" value="F:ATP hydrolysis activity"/>
    <property type="evidence" value="ECO:0007669"/>
    <property type="project" value="InterPro"/>
</dbReference>
<dbReference type="PANTHER" id="PTHR24221">
    <property type="entry name" value="ATP-BINDING CASSETTE SUB-FAMILY B"/>
    <property type="match status" value="1"/>
</dbReference>
<evidence type="ECO:0000256" key="2">
    <source>
        <dbReference type="ARBA" id="ARBA00022840"/>
    </source>
</evidence>
<keyword evidence="2 4" id="KW-0067">ATP-binding</keyword>
<protein>
    <submittedName>
        <fullName evidence="4">ABC transporter ATP-binding protein</fullName>
    </submittedName>
</protein>